<dbReference type="InterPro" id="IPR002797">
    <property type="entry name" value="Polysacc_synth"/>
</dbReference>
<evidence type="ECO:0000256" key="4">
    <source>
        <dbReference type="ARBA" id="ARBA00022989"/>
    </source>
</evidence>
<feature type="transmembrane region" description="Helical" evidence="6">
    <location>
        <begin position="333"/>
        <end position="357"/>
    </location>
</feature>
<evidence type="ECO:0008006" key="9">
    <source>
        <dbReference type="Google" id="ProtNLM"/>
    </source>
</evidence>
<feature type="transmembrane region" description="Helical" evidence="6">
    <location>
        <begin position="464"/>
        <end position="485"/>
    </location>
</feature>
<feature type="transmembrane region" description="Helical" evidence="6">
    <location>
        <begin position="435"/>
        <end position="452"/>
    </location>
</feature>
<keyword evidence="5 6" id="KW-0472">Membrane</keyword>
<keyword evidence="3 6" id="KW-0812">Transmembrane</keyword>
<dbReference type="PANTHER" id="PTHR30250">
    <property type="entry name" value="PST FAMILY PREDICTED COLANIC ACID TRANSPORTER"/>
    <property type="match status" value="1"/>
</dbReference>
<evidence type="ECO:0000256" key="1">
    <source>
        <dbReference type="ARBA" id="ARBA00004651"/>
    </source>
</evidence>
<sequence length="493" mass="53977">MTIPRLVQQSVIRVCAILLVKGIGLAGRVTLTRMVGPEGIGLYQIAYSFYGFALMLAGGLPTTLALATAKRPSHGWTFFIILSLLVGPVIGLASLTMFLLAPVIADLLGNRNLEFAIRSLAPALAAVTLLSLLRGYLQGLKQVTVIAVSEVVEQSVRYAVLLLLVWQLLDTGIERAVGWGMYGTVSGAIAAFAMLTLFHAFSQKRLPAATHERSLPASWFIKTSLLISATRLLIPASEFIDALLIPNRLLSAGYSISTATAMYGVIYGMGVIVVYTPTLLTGALSHTVSAQLAAAWQQGNLVRYRRLSRTILRAAWLWGLISGIFLYECADELSFYIFNTAEAGIIIRYLALIPMIVGFREVSTCILWARDSQKQPLVGLLTGIGCSVVLQYILVAIPGWGYPGACIGIMTLELVALMSNMSWQNRIHSTRKRNLMLALVDLVIIDTFYWGVSMTFHPSPETAGLLRFLFMSLFYFTGSGLYMYLRCIRKSLL</sequence>
<feature type="transmembrane region" description="Helical" evidence="6">
    <location>
        <begin position="12"/>
        <end position="31"/>
    </location>
</feature>
<keyword evidence="2" id="KW-1003">Cell membrane</keyword>
<dbReference type="RefSeq" id="WP_038696038.1">
    <property type="nucleotide sequence ID" value="NZ_CP009286.1"/>
</dbReference>
<dbReference type="KEGG" id="pste:PSTEL_14090"/>
<protein>
    <recommendedName>
        <fullName evidence="9">Polysaccharide biosynthesis protein C-terminal domain-containing protein</fullName>
    </recommendedName>
</protein>
<accession>A0A089LXR3</accession>
<evidence type="ECO:0000256" key="3">
    <source>
        <dbReference type="ARBA" id="ARBA00022692"/>
    </source>
</evidence>
<dbReference type="HOGENOM" id="CLU_022017_2_1_9"/>
<dbReference type="EMBL" id="CP009286">
    <property type="protein sequence ID" value="AIQ64053.1"/>
    <property type="molecule type" value="Genomic_DNA"/>
</dbReference>
<evidence type="ECO:0000256" key="6">
    <source>
        <dbReference type="SAM" id="Phobius"/>
    </source>
</evidence>
<keyword evidence="4 6" id="KW-1133">Transmembrane helix</keyword>
<dbReference type="Proteomes" id="UP000029507">
    <property type="component" value="Chromosome"/>
</dbReference>
<dbReference type="STRING" id="169760.PSTEL_14090"/>
<keyword evidence="8" id="KW-1185">Reference proteome</keyword>
<feature type="transmembrane region" description="Helical" evidence="6">
    <location>
        <begin position="181"/>
        <end position="202"/>
    </location>
</feature>
<dbReference type="AlphaFoldDB" id="A0A089LXR3"/>
<feature type="transmembrane region" description="Helical" evidence="6">
    <location>
        <begin position="310"/>
        <end position="327"/>
    </location>
</feature>
<dbReference type="InterPro" id="IPR050833">
    <property type="entry name" value="Poly_Biosynth_Transport"/>
</dbReference>
<dbReference type="PIRSF" id="PIRSF038958">
    <property type="entry name" value="PG_synth_SpoVB"/>
    <property type="match status" value="1"/>
</dbReference>
<name>A0A089LXR3_9BACL</name>
<organism evidence="7 8">
    <name type="scientific">Paenibacillus stellifer</name>
    <dbReference type="NCBI Taxonomy" id="169760"/>
    <lineage>
        <taxon>Bacteria</taxon>
        <taxon>Bacillati</taxon>
        <taxon>Bacillota</taxon>
        <taxon>Bacilli</taxon>
        <taxon>Bacillales</taxon>
        <taxon>Paenibacillaceae</taxon>
        <taxon>Paenibacillus</taxon>
    </lineage>
</organism>
<dbReference type="PANTHER" id="PTHR30250:SF21">
    <property type="entry name" value="LIPID II FLIPPASE MURJ"/>
    <property type="match status" value="1"/>
</dbReference>
<dbReference type="OrthoDB" id="9775950at2"/>
<proteinExistence type="predicted"/>
<feature type="transmembrane region" description="Helical" evidence="6">
    <location>
        <begin position="115"/>
        <end position="133"/>
    </location>
</feature>
<feature type="transmembrane region" description="Helical" evidence="6">
    <location>
        <begin position="377"/>
        <end position="394"/>
    </location>
</feature>
<feature type="transmembrane region" description="Helical" evidence="6">
    <location>
        <begin position="78"/>
        <end position="103"/>
    </location>
</feature>
<reference evidence="7 8" key="1">
    <citation type="submission" date="2014-08" db="EMBL/GenBank/DDBJ databases">
        <title>Comparative genomics of the Paenibacillus odorifer group.</title>
        <authorList>
            <person name="den Bakker H.C."/>
            <person name="Tsai Y.-C."/>
            <person name="Martin N."/>
            <person name="Korlach J."/>
            <person name="Wiedmann M."/>
        </authorList>
    </citation>
    <scope>NUCLEOTIDE SEQUENCE [LARGE SCALE GENOMIC DNA]</scope>
    <source>
        <strain evidence="7 8">DSM 14472</strain>
    </source>
</reference>
<evidence type="ECO:0000313" key="7">
    <source>
        <dbReference type="EMBL" id="AIQ64053.1"/>
    </source>
</evidence>
<feature type="transmembrane region" description="Helical" evidence="6">
    <location>
        <begin position="254"/>
        <end position="275"/>
    </location>
</feature>
<dbReference type="Pfam" id="PF01943">
    <property type="entry name" value="Polysacc_synt"/>
    <property type="match status" value="1"/>
</dbReference>
<evidence type="ECO:0000256" key="5">
    <source>
        <dbReference type="ARBA" id="ARBA00023136"/>
    </source>
</evidence>
<feature type="transmembrane region" description="Helical" evidence="6">
    <location>
        <begin position="400"/>
        <end position="423"/>
    </location>
</feature>
<dbReference type="GO" id="GO:0005886">
    <property type="term" value="C:plasma membrane"/>
    <property type="evidence" value="ECO:0007669"/>
    <property type="project" value="UniProtKB-SubCell"/>
</dbReference>
<comment type="subcellular location">
    <subcellularLocation>
        <location evidence="1">Cell membrane</location>
        <topology evidence="1">Multi-pass membrane protein</topology>
    </subcellularLocation>
</comment>
<evidence type="ECO:0000313" key="8">
    <source>
        <dbReference type="Proteomes" id="UP000029507"/>
    </source>
</evidence>
<dbReference type="InterPro" id="IPR024923">
    <property type="entry name" value="PG_synth_SpoVB"/>
</dbReference>
<feature type="transmembrane region" description="Helical" evidence="6">
    <location>
        <begin position="43"/>
        <end position="66"/>
    </location>
</feature>
<evidence type="ECO:0000256" key="2">
    <source>
        <dbReference type="ARBA" id="ARBA00022475"/>
    </source>
</evidence>
<gene>
    <name evidence="7" type="ORF">PSTEL_14090</name>
</gene>